<dbReference type="EMBL" id="CP118615">
    <property type="protein sequence ID" value="WDZ85916.1"/>
    <property type="molecule type" value="Genomic_DNA"/>
</dbReference>
<proteinExistence type="inferred from homology"/>
<dbReference type="Gene3D" id="2.60.40.1120">
    <property type="entry name" value="Carboxypeptidase-like, regulatory domain"/>
    <property type="match status" value="4"/>
</dbReference>
<comment type="similarity">
    <text evidence="1">Belongs to the serine-aspartate repeat-containing protein (SDr) family.</text>
</comment>
<feature type="chain" id="PRO_5045976342" evidence="4">
    <location>
        <begin position="30"/>
        <end position="692"/>
    </location>
</feature>
<sequence length="692" mass="72475">MRLSLPRRVALVGVVVASLLAPGAIPAQAAETGTVSGRLTTSTGAGAADVAVIVYETESYFGVGQTSTDSNGDWSVPDLAAGTYAVGFHPLDAPEQYYRQKSKPWEADPVTVTAGGTVTADDQLFATGTITGQIRDAAGQPVYDLLVEAVDVDTYDRTATRTDPNGVYRMAARAGTYHLSFQPIEGLWQTQYVPGKLDPVDAGRYRVTAGAQLVVDETVLPTGTMTGTLTSADGSPVADAHVAVNTANMYGGVDASTDANGVFSVPALLAGSYKIAFYVGERQQFHWGKLTHEEADVVTVSGGQTTTVVERMLGTGSVRISAVDSVTGAPVADFCAHGECSNGTGTVLVTGLPEGRHDIVLYTTNGRYFQRELTDVRVVADRTTQLTPKMRPGAVITTTVVDAQTGAPVSRVCVAAMLPKQARLPEGFGECTDSAGRMTIGPLATGTYKLFAFPRSTTYGRQWVGADGGTGDERQAVPVTATAGTVVAGPQVRLDRAGKISGVVTDAVTGAPAAYVDVSVLTGHPWLGTDDATTDAQGRYTLERLGPYAWPVVFSGHPYPHQWSGNTVSRYTATPVPVTVGNTTPYDLAIRTGSTVGGAVTDPTGTPFTEGYVAAHNAETGDIVGRSAIENGRHTMTVLGRQRIYFTYSAFLGGRQYSGTYKLPDADGVPRVARFTVPASGTLTVDLTISTS</sequence>
<keyword evidence="6" id="KW-1185">Reference proteome</keyword>
<gene>
    <name evidence="5" type="ORF">PVK37_05665</name>
</gene>
<dbReference type="Pfam" id="PF13620">
    <property type="entry name" value="CarboxypepD_reg"/>
    <property type="match status" value="3"/>
</dbReference>
<keyword evidence="2" id="KW-0964">Secreted</keyword>
<dbReference type="SUPFAM" id="SSF49464">
    <property type="entry name" value="Carboxypeptidase regulatory domain-like"/>
    <property type="match status" value="1"/>
</dbReference>
<evidence type="ECO:0000256" key="3">
    <source>
        <dbReference type="ARBA" id="ARBA00022729"/>
    </source>
</evidence>
<dbReference type="PANTHER" id="PTHR36108">
    <property type="entry name" value="COLOSSIN-B-RELATED"/>
    <property type="match status" value="1"/>
</dbReference>
<protein>
    <submittedName>
        <fullName evidence="5">Carboxypeptidase regulatory-like domain-containing protein</fullName>
    </submittedName>
</protein>
<evidence type="ECO:0000256" key="1">
    <source>
        <dbReference type="ARBA" id="ARBA00007257"/>
    </source>
</evidence>
<dbReference type="InterPro" id="IPR013784">
    <property type="entry name" value="Carb-bd-like_fold"/>
</dbReference>
<evidence type="ECO:0000256" key="2">
    <source>
        <dbReference type="ARBA" id="ARBA00022525"/>
    </source>
</evidence>
<dbReference type="RefSeq" id="WP_275032678.1">
    <property type="nucleotide sequence ID" value="NZ_CP118615.1"/>
</dbReference>
<accession>A0ABY7ZU40</accession>
<evidence type="ECO:0000313" key="6">
    <source>
        <dbReference type="Proteomes" id="UP001219605"/>
    </source>
</evidence>
<dbReference type="SUPFAM" id="SSF49452">
    <property type="entry name" value="Starch-binding domain-like"/>
    <property type="match status" value="3"/>
</dbReference>
<feature type="signal peptide" evidence="4">
    <location>
        <begin position="1"/>
        <end position="29"/>
    </location>
</feature>
<dbReference type="InterPro" id="IPR008969">
    <property type="entry name" value="CarboxyPept-like_regulatory"/>
</dbReference>
<evidence type="ECO:0000313" key="5">
    <source>
        <dbReference type="EMBL" id="WDZ85916.1"/>
    </source>
</evidence>
<name>A0ABY7ZU40_9ACTN</name>
<dbReference type="PANTHER" id="PTHR36108:SF13">
    <property type="entry name" value="COLOSSIN-B-RELATED"/>
    <property type="match status" value="1"/>
</dbReference>
<evidence type="ECO:0000256" key="4">
    <source>
        <dbReference type="SAM" id="SignalP"/>
    </source>
</evidence>
<organism evidence="5 6">
    <name type="scientific">Micromonospora cathayae</name>
    <dbReference type="NCBI Taxonomy" id="3028804"/>
    <lineage>
        <taxon>Bacteria</taxon>
        <taxon>Bacillati</taxon>
        <taxon>Actinomycetota</taxon>
        <taxon>Actinomycetes</taxon>
        <taxon>Micromonosporales</taxon>
        <taxon>Micromonosporaceae</taxon>
        <taxon>Micromonospora</taxon>
    </lineage>
</organism>
<keyword evidence="3 4" id="KW-0732">Signal</keyword>
<dbReference type="Proteomes" id="UP001219605">
    <property type="component" value="Chromosome"/>
</dbReference>
<reference evidence="5 6" key="1">
    <citation type="submission" date="2023-02" db="EMBL/GenBank/DDBJ databases">
        <authorList>
            <person name="Mo P."/>
        </authorList>
    </citation>
    <scope>NUCLEOTIDE SEQUENCE [LARGE SCALE GENOMIC DNA]</scope>
    <source>
        <strain evidence="5 6">HUAS 3</strain>
    </source>
</reference>